<dbReference type="EMBL" id="JAKMXF010000033">
    <property type="protein sequence ID" value="KAI6660498.1"/>
    <property type="molecule type" value="Genomic_DNA"/>
</dbReference>
<feature type="region of interest" description="Disordered" evidence="1">
    <location>
        <begin position="808"/>
        <end position="827"/>
    </location>
</feature>
<sequence length="1233" mass="140105">MAAKSTSDIVFVPFGGVPSQTGTPGTTTWLEGRKDGEEGNIMPLPRTIYEANTMYVKNINHPAMNMMGSSLKSHRSCNEAIIYLYGVSGAGKSSTLNHLFNRENMVPVSSSQSCTSEVCEYVSTMESDHWKVSNLQIGFIDTPGWDDTRSKDMDAFNFALMESFISTHPHLGCRTLKIYPNIILIVIRAVDNRLIGENAKTSQMLRAISQLDIVDTERPNVVFILTHAWAIPERKYSEESKAQKERLKQLSREFLGVTPPVVMIENNLNDNNLTKCGDFTLLRDGNKQPLNLYNAMKKLMKGCNDEIGIEAVRIFFGSRHLEGNVEKRYIMDEDRVEKKYIERCKAKWADELNKNLKLNKTEVALILEKFIRERKDDIIQQFPKVSVDGIGFLGPLSRVLESYNIQTFKELQKSYKQILKQKKCPLNNVEKYILLNVLEIDTTIYSEESLGVIGKGYECFCEILAPKEVFKPVESDKIVFNSTLVKKIPIRYAVTECKKLEVSYGKTSLIRSDYYSIANVRKYKESNEHFGFMEGFYFGVEEYIFTIALDFKNMALNPEFCKDIEKLPNEWENSDGNTNTDYREFFKSYGYWVIIKGRAGGFLQGSYKPPNRNMPIRDIQVGIEGYIERLKSVNTKNWNKDDEDNPYGMLRGIEHSSIQWLGGNTDRLPDKFGDIKPYDYLQWLESVSDQPVIFEHSLTTIPIHVFVRLVNSEKGDLVKNAFNIIYPDSANISYNNQHHDIAQVLNNFTTKIRPVPPSKPKRYEDSFIIIESNTVISNPACESQQEKLSPIPPNENKLDEVDEVKTTPKIPIRPPKTVNPLVTPNRPNHPPKISVSLQGEPVIPQSVTSPQFFSLRPPVRPKPKLASSFSTDFMTASQGAEKQKSYANVIIGEHESDNPLNRSNSIPLTESPVPEPLPRRSVTTKKNVMNKLEEQLKRSSTLSERPPMKLPQPIEDWKPIPSPRGTTKQTQLPKPQLVSEHKVTAHEVSVRDDDVVDETADDKVIDEDTREGQSIKSKRRISQDSGCFPGHSKVVLKGGAEISIDNLKQGDYVLSIDRKSLKPIYSKVHMWSHMNPTATGDYIHIHYRDGILSLTPNHLLLCSQFGDSSVLQLMPARDVGVGDKLYHVKPNGKEPCIIQVVKLSYSQQANGYYSPVTYNSMIIVDGVACSVWSLPSRGRLLESCHTLGHWLFSPYRMADTLGMERLFKHNLDEKSGKHMYCIFLEKLYLRIRG</sequence>
<dbReference type="InterPro" id="IPR001767">
    <property type="entry name" value="Hedgehog_Hint"/>
</dbReference>
<accession>A0AAV7KH78</accession>
<dbReference type="InterPro" id="IPR027417">
    <property type="entry name" value="P-loop_NTPase"/>
</dbReference>
<dbReference type="Gene3D" id="3.40.50.300">
    <property type="entry name" value="P-loop containing nucleotide triphosphate hydrolases"/>
    <property type="match status" value="1"/>
</dbReference>
<dbReference type="Proteomes" id="UP001165289">
    <property type="component" value="Unassembled WGS sequence"/>
</dbReference>
<reference evidence="3 4" key="1">
    <citation type="journal article" date="2023" name="BMC Biol.">
        <title>The compact genome of the sponge Oopsacas minuta (Hexactinellida) is lacking key metazoan core genes.</title>
        <authorList>
            <person name="Santini S."/>
            <person name="Schenkelaars Q."/>
            <person name="Jourda C."/>
            <person name="Duchesne M."/>
            <person name="Belahbib H."/>
            <person name="Rocher C."/>
            <person name="Selva M."/>
            <person name="Riesgo A."/>
            <person name="Vervoort M."/>
            <person name="Leys S.P."/>
            <person name="Kodjabachian L."/>
            <person name="Le Bivic A."/>
            <person name="Borchiellini C."/>
            <person name="Claverie J.M."/>
            <person name="Renard E."/>
        </authorList>
    </citation>
    <scope>NUCLEOTIDE SEQUENCE [LARGE SCALE GENOMIC DNA]</scope>
    <source>
        <strain evidence="3">SPO-2</strain>
    </source>
</reference>
<dbReference type="InterPro" id="IPR036844">
    <property type="entry name" value="Hint_dom_sf"/>
</dbReference>
<dbReference type="PROSITE" id="PS50817">
    <property type="entry name" value="INTEIN_N_TER"/>
    <property type="match status" value="1"/>
</dbReference>
<feature type="region of interest" description="Disordered" evidence="1">
    <location>
        <begin position="935"/>
        <end position="980"/>
    </location>
</feature>
<dbReference type="SUPFAM" id="SSF52540">
    <property type="entry name" value="P-loop containing nucleoside triphosphate hydrolases"/>
    <property type="match status" value="1"/>
</dbReference>
<dbReference type="InterPro" id="IPR006073">
    <property type="entry name" value="GTP-bd"/>
</dbReference>
<protein>
    <recommendedName>
        <fullName evidence="2">Hint domain-containing protein</fullName>
    </recommendedName>
</protein>
<evidence type="ECO:0000256" key="1">
    <source>
        <dbReference type="SAM" id="MobiDB-lite"/>
    </source>
</evidence>
<feature type="compositionally biased region" description="Polar residues" evidence="1">
    <location>
        <begin position="898"/>
        <end position="908"/>
    </location>
</feature>
<feature type="domain" description="Hint" evidence="2">
    <location>
        <begin position="1025"/>
        <end position="1129"/>
    </location>
</feature>
<feature type="region of interest" description="Disordered" evidence="1">
    <location>
        <begin position="895"/>
        <end position="920"/>
    </location>
</feature>
<dbReference type="InterPro" id="IPR003587">
    <property type="entry name" value="Hint_dom_N"/>
</dbReference>
<dbReference type="GO" id="GO:0005525">
    <property type="term" value="F:GTP binding"/>
    <property type="evidence" value="ECO:0007669"/>
    <property type="project" value="InterPro"/>
</dbReference>
<dbReference type="InterPro" id="IPR050387">
    <property type="entry name" value="Hedgehog_Signaling"/>
</dbReference>
<comment type="caution">
    <text evidence="3">The sequence shown here is derived from an EMBL/GenBank/DDBJ whole genome shotgun (WGS) entry which is preliminary data.</text>
</comment>
<evidence type="ECO:0000259" key="2">
    <source>
        <dbReference type="SMART" id="SM00306"/>
    </source>
</evidence>
<dbReference type="CDD" id="cd00081">
    <property type="entry name" value="Hint"/>
    <property type="match status" value="1"/>
</dbReference>
<dbReference type="Pfam" id="PF01926">
    <property type="entry name" value="MMR_HSR1"/>
    <property type="match status" value="1"/>
</dbReference>
<dbReference type="PANTHER" id="PTHR11889">
    <property type="entry name" value="HEDGEHOG"/>
    <property type="match status" value="1"/>
</dbReference>
<feature type="compositionally biased region" description="Polar residues" evidence="1">
    <location>
        <begin position="964"/>
        <end position="973"/>
    </location>
</feature>
<dbReference type="InterPro" id="IPR006141">
    <property type="entry name" value="Intein_N"/>
</dbReference>
<dbReference type="GO" id="GO:0016540">
    <property type="term" value="P:protein autoprocessing"/>
    <property type="evidence" value="ECO:0007669"/>
    <property type="project" value="InterPro"/>
</dbReference>
<dbReference type="Gene3D" id="2.170.16.10">
    <property type="entry name" value="Hedgehog/Intein (Hint) domain"/>
    <property type="match status" value="1"/>
</dbReference>
<dbReference type="SMART" id="SM00306">
    <property type="entry name" value="HintN"/>
    <property type="match status" value="1"/>
</dbReference>
<proteinExistence type="predicted"/>
<evidence type="ECO:0000313" key="3">
    <source>
        <dbReference type="EMBL" id="KAI6660498.1"/>
    </source>
</evidence>
<organism evidence="3 4">
    <name type="scientific">Oopsacas minuta</name>
    <dbReference type="NCBI Taxonomy" id="111878"/>
    <lineage>
        <taxon>Eukaryota</taxon>
        <taxon>Metazoa</taxon>
        <taxon>Porifera</taxon>
        <taxon>Hexactinellida</taxon>
        <taxon>Hexasterophora</taxon>
        <taxon>Lyssacinosida</taxon>
        <taxon>Leucopsacidae</taxon>
        <taxon>Oopsacas</taxon>
    </lineage>
</organism>
<dbReference type="Pfam" id="PF01079">
    <property type="entry name" value="Hint"/>
    <property type="match status" value="1"/>
</dbReference>
<name>A0AAV7KH78_9METZ</name>
<keyword evidence="4" id="KW-1185">Reference proteome</keyword>
<dbReference type="GO" id="GO:0016539">
    <property type="term" value="P:intein-mediated protein splicing"/>
    <property type="evidence" value="ECO:0007669"/>
    <property type="project" value="InterPro"/>
</dbReference>
<dbReference type="AlphaFoldDB" id="A0AAV7KH78"/>
<dbReference type="InterPro" id="IPR020864">
    <property type="entry name" value="MACPF"/>
</dbReference>
<gene>
    <name evidence="3" type="ORF">LOD99_14082</name>
</gene>
<dbReference type="PANTHER" id="PTHR11889:SF31">
    <property type="entry name" value="PROTEIN HEDGEHOG"/>
    <property type="match status" value="1"/>
</dbReference>
<evidence type="ECO:0000313" key="4">
    <source>
        <dbReference type="Proteomes" id="UP001165289"/>
    </source>
</evidence>
<dbReference type="Pfam" id="PF01823">
    <property type="entry name" value="MACPF"/>
    <property type="match status" value="1"/>
</dbReference>
<dbReference type="SUPFAM" id="SSF51294">
    <property type="entry name" value="Hedgehog/intein (Hint) domain"/>
    <property type="match status" value="1"/>
</dbReference>